<evidence type="ECO:0000313" key="5">
    <source>
        <dbReference type="EMBL" id="SMG41528.1"/>
    </source>
</evidence>
<keyword evidence="2" id="KW-0479">Metal-binding</keyword>
<dbReference type="RefSeq" id="WP_085486686.1">
    <property type="nucleotide sequence ID" value="NZ_FXAY01000004.1"/>
</dbReference>
<dbReference type="InterPro" id="IPR020821">
    <property type="entry name" value="ENPP1-3/EXOG-like_nuc-like"/>
</dbReference>
<dbReference type="PANTHER" id="PTHR13966:SF5">
    <property type="entry name" value="ENDONUCLEASE G, MITOCHONDRIAL"/>
    <property type="match status" value="1"/>
</dbReference>
<dbReference type="EMBL" id="FXAY01000004">
    <property type="protein sequence ID" value="SMG41528.1"/>
    <property type="molecule type" value="Genomic_DNA"/>
</dbReference>
<dbReference type="SUPFAM" id="SSF54060">
    <property type="entry name" value="His-Me finger endonucleases"/>
    <property type="match status" value="1"/>
</dbReference>
<dbReference type="Pfam" id="PF01223">
    <property type="entry name" value="Endonuclease_NS"/>
    <property type="match status" value="1"/>
</dbReference>
<evidence type="ECO:0000259" key="3">
    <source>
        <dbReference type="SMART" id="SM00477"/>
    </source>
</evidence>
<accession>A0A1X7KLG2</accession>
<dbReference type="PANTHER" id="PTHR13966">
    <property type="entry name" value="ENDONUCLEASE RELATED"/>
    <property type="match status" value="1"/>
</dbReference>
<keyword evidence="5" id="KW-0378">Hydrolase</keyword>
<dbReference type="OrthoDB" id="104542at2"/>
<feature type="domain" description="ENPP1-3/EXOG-like endonuclease/phosphodiesterase" evidence="3">
    <location>
        <begin position="36"/>
        <end position="259"/>
    </location>
</feature>
<evidence type="ECO:0000313" key="6">
    <source>
        <dbReference type="Proteomes" id="UP000193244"/>
    </source>
</evidence>
<evidence type="ECO:0000256" key="1">
    <source>
        <dbReference type="PIRSR" id="PIRSR640255-1"/>
    </source>
</evidence>
<sequence>MDSTIAERAGYRSDFLAVPVALPAPSAGTPVRELSYTHFTVLLDPVRRLALSTGVNIDGGSLYDLERGDDWHLDARVPESEQTGESVYARNDLDRGHLVRRRDPVWGDRATAMQANFDTFAYPNAAPQANDFNQSKELWLGLEDHVLSYAQANRNRISVFTSPVLALNDPLYRGVGIPQAFWKVAVWTSAATGTSALRSAGFVLDQSSQLTDIDLDDSSAQALIDGGPPPLGPYLSYQVPVEDIESLTGLDFGDLVGADVMGPVLAGRADGSPRTGWVRLRSEDDISLEKAA</sequence>
<evidence type="ECO:0000259" key="4">
    <source>
        <dbReference type="SMART" id="SM00892"/>
    </source>
</evidence>
<feature type="binding site" evidence="2">
    <location>
        <position position="133"/>
    </location>
    <ligand>
        <name>Mg(2+)</name>
        <dbReference type="ChEBI" id="CHEBI:18420"/>
        <note>catalytic</note>
    </ligand>
</feature>
<dbReference type="Proteomes" id="UP000193244">
    <property type="component" value="Unassembled WGS sequence"/>
</dbReference>
<dbReference type="InterPro" id="IPR001604">
    <property type="entry name" value="Endo_G_ENPP1-like_dom"/>
</dbReference>
<organism evidence="5 6">
    <name type="scientific">Agreia pratensis</name>
    <dbReference type="NCBI Taxonomy" id="150121"/>
    <lineage>
        <taxon>Bacteria</taxon>
        <taxon>Bacillati</taxon>
        <taxon>Actinomycetota</taxon>
        <taxon>Actinomycetes</taxon>
        <taxon>Micrococcales</taxon>
        <taxon>Microbacteriaceae</taxon>
        <taxon>Agreia</taxon>
    </lineage>
</organism>
<feature type="domain" description="DNA/RNA non-specific endonuclease/pyrophosphatase/phosphodiesterase" evidence="4">
    <location>
        <begin position="35"/>
        <end position="259"/>
    </location>
</feature>
<reference evidence="6" key="1">
    <citation type="submission" date="2017-04" db="EMBL/GenBank/DDBJ databases">
        <authorList>
            <person name="Varghese N."/>
            <person name="Submissions S."/>
        </authorList>
    </citation>
    <scope>NUCLEOTIDE SEQUENCE [LARGE SCALE GENOMIC DNA]</scope>
    <source>
        <strain evidence="6">VKM Ac-2510</strain>
    </source>
</reference>
<dbReference type="GO" id="GO:0004519">
    <property type="term" value="F:endonuclease activity"/>
    <property type="evidence" value="ECO:0007669"/>
    <property type="project" value="UniProtKB-KW"/>
</dbReference>
<keyword evidence="6" id="KW-1185">Reference proteome</keyword>
<evidence type="ECO:0000256" key="2">
    <source>
        <dbReference type="PIRSR" id="PIRSR640255-2"/>
    </source>
</evidence>
<dbReference type="GO" id="GO:0046872">
    <property type="term" value="F:metal ion binding"/>
    <property type="evidence" value="ECO:0007669"/>
    <property type="project" value="UniProtKB-KW"/>
</dbReference>
<feature type="active site" description="Proton acceptor" evidence="1">
    <location>
        <position position="97"/>
    </location>
</feature>
<keyword evidence="5" id="KW-0255">Endonuclease</keyword>
<protein>
    <submittedName>
        <fullName evidence="5">Endonuclease G</fullName>
    </submittedName>
</protein>
<name>A0A1X7KLG2_9MICO</name>
<proteinExistence type="predicted"/>
<dbReference type="InterPro" id="IPR040255">
    <property type="entry name" value="Non-specific_endonuclease"/>
</dbReference>
<dbReference type="GO" id="GO:0003676">
    <property type="term" value="F:nucleic acid binding"/>
    <property type="evidence" value="ECO:0007669"/>
    <property type="project" value="InterPro"/>
</dbReference>
<dbReference type="AlphaFoldDB" id="A0A1X7KLG2"/>
<dbReference type="GO" id="GO:0016787">
    <property type="term" value="F:hydrolase activity"/>
    <property type="evidence" value="ECO:0007669"/>
    <property type="project" value="InterPro"/>
</dbReference>
<dbReference type="SMART" id="SM00892">
    <property type="entry name" value="Endonuclease_NS"/>
    <property type="match status" value="1"/>
</dbReference>
<keyword evidence="5" id="KW-0540">Nuclease</keyword>
<gene>
    <name evidence="5" type="ORF">SAMN06296010_2610</name>
</gene>
<dbReference type="Gene3D" id="3.40.570.10">
    <property type="entry name" value="Extracellular Endonuclease, subunit A"/>
    <property type="match status" value="1"/>
</dbReference>
<dbReference type="InterPro" id="IPR044925">
    <property type="entry name" value="His-Me_finger_sf"/>
</dbReference>
<dbReference type="CDD" id="cd00091">
    <property type="entry name" value="NUC"/>
    <property type="match status" value="1"/>
</dbReference>
<dbReference type="STRING" id="150121.SAMN06296010_2610"/>
<dbReference type="SMART" id="SM00477">
    <property type="entry name" value="NUC"/>
    <property type="match status" value="1"/>
</dbReference>
<dbReference type="InterPro" id="IPR044929">
    <property type="entry name" value="DNA/RNA_non-sp_Endonuclease_sf"/>
</dbReference>